<feature type="region of interest" description="Disordered" evidence="1">
    <location>
        <begin position="123"/>
        <end position="154"/>
    </location>
</feature>
<name>A0A1M5L531_9GAMM</name>
<accession>A0A1M5L531</accession>
<gene>
    <name evidence="2" type="ORF">SAMN04488068_0705</name>
</gene>
<dbReference type="Proteomes" id="UP000199758">
    <property type="component" value="Unassembled WGS sequence"/>
</dbReference>
<dbReference type="OrthoDB" id="9764216at2"/>
<dbReference type="PANTHER" id="PTHR39338">
    <property type="entry name" value="BLL5662 PROTEIN-RELATED"/>
    <property type="match status" value="1"/>
</dbReference>
<evidence type="ECO:0000313" key="2">
    <source>
        <dbReference type="EMBL" id="SHG60045.1"/>
    </source>
</evidence>
<evidence type="ECO:0008006" key="4">
    <source>
        <dbReference type="Google" id="ProtNLM"/>
    </source>
</evidence>
<sequence>MLFSFFFTLRAAGLKTALSEFLTLLEALSKHVAIFSIDDFYHLARVTLVKDESQYDRFDRAFAAYFKGIEAVTGETFGTSIPEDWLRKQADKLLTDEEKAKIQALGGLDQLMETLKQRLEEQKERHQGGSKWVGTGGTSPFGNSGYNPEGVRIGGEGGQKRAAKVWEKRDFKNLDDNVELGTRNIKIALRRLRRFAREGAADQLDLDDTIRSTARNAGYLDLKMVPERRNAAKVLLFLDIGGSMDPYVRVCEELFSAAKSEFKHLEYYYFHNFIYESVWKDNLRRHGERIPMYDVLRKYTPDYKIVFVGDAAMSPYEIVQPGGSVEHWNEEAGAVWMQRLMNAYPHLVWFNPDAEQRWEYTPSVGIVQKLIGADRMFPLTLSGLEQGMRRLGH</sequence>
<protein>
    <recommendedName>
        <fullName evidence="4">VWA domain containing CoxE-like protein</fullName>
    </recommendedName>
</protein>
<keyword evidence="3" id="KW-1185">Reference proteome</keyword>
<evidence type="ECO:0000313" key="3">
    <source>
        <dbReference type="Proteomes" id="UP000199758"/>
    </source>
</evidence>
<dbReference type="STRING" id="490188.SAMN04488068_0705"/>
<dbReference type="EMBL" id="FQWZ01000002">
    <property type="protein sequence ID" value="SHG60045.1"/>
    <property type="molecule type" value="Genomic_DNA"/>
</dbReference>
<evidence type="ECO:0000256" key="1">
    <source>
        <dbReference type="SAM" id="MobiDB-lite"/>
    </source>
</evidence>
<proteinExistence type="predicted"/>
<dbReference type="Pfam" id="PF05762">
    <property type="entry name" value="VWA_CoxE"/>
    <property type="match status" value="1"/>
</dbReference>
<reference evidence="2 3" key="1">
    <citation type="submission" date="2016-11" db="EMBL/GenBank/DDBJ databases">
        <authorList>
            <person name="Jaros S."/>
            <person name="Januszkiewicz K."/>
            <person name="Wedrychowicz H."/>
        </authorList>
    </citation>
    <scope>NUCLEOTIDE SEQUENCE [LARGE SCALE GENOMIC DNA]</scope>
    <source>
        <strain evidence="2 3">CGMCC 1.7049</strain>
    </source>
</reference>
<dbReference type="PANTHER" id="PTHR39338:SF7">
    <property type="entry name" value="BLL6692 PROTEIN"/>
    <property type="match status" value="1"/>
</dbReference>
<dbReference type="AlphaFoldDB" id="A0A1M5L531"/>
<dbReference type="InterPro" id="IPR008912">
    <property type="entry name" value="Uncharacterised_CoxE"/>
</dbReference>
<organism evidence="2 3">
    <name type="scientific">Hydrocarboniphaga daqingensis</name>
    <dbReference type="NCBI Taxonomy" id="490188"/>
    <lineage>
        <taxon>Bacteria</taxon>
        <taxon>Pseudomonadati</taxon>
        <taxon>Pseudomonadota</taxon>
        <taxon>Gammaproteobacteria</taxon>
        <taxon>Nevskiales</taxon>
        <taxon>Nevskiaceae</taxon>
        <taxon>Hydrocarboniphaga</taxon>
    </lineage>
</organism>
<dbReference type="RefSeq" id="WP_072894172.1">
    <property type="nucleotide sequence ID" value="NZ_FQWZ01000002.1"/>
</dbReference>